<sequence length="97" mass="11381">MFYSFYVREDHRDYLRFLWFSDKQHNQQVSEYRMRVHVFGNGSSLAIANYGLLRTAHIGEAEYGADAKHFVERDFYVDDGLRSVATPAEAIDLIKRT</sequence>
<evidence type="ECO:0000313" key="1">
    <source>
        <dbReference type="EMBL" id="KAK9396825.1"/>
    </source>
</evidence>
<protein>
    <submittedName>
        <fullName evidence="1">Uncharacterized protein</fullName>
    </submittedName>
</protein>
<reference evidence="1 2" key="1">
    <citation type="journal article" date="2024" name="Proc. Natl. Acad. Sci. U.S.A.">
        <title>The genetic regulatory architecture and epigenomic basis for age-related changes in rattlesnake venom.</title>
        <authorList>
            <person name="Hogan M.P."/>
            <person name="Holding M.L."/>
            <person name="Nystrom G.S."/>
            <person name="Colston T.J."/>
            <person name="Bartlett D.A."/>
            <person name="Mason A.J."/>
            <person name="Ellsworth S.A."/>
            <person name="Rautsaw R.M."/>
            <person name="Lawrence K.C."/>
            <person name="Strickland J.L."/>
            <person name="He B."/>
            <person name="Fraser P."/>
            <person name="Margres M.J."/>
            <person name="Gilbert D.M."/>
            <person name="Gibbs H.L."/>
            <person name="Parkinson C.L."/>
            <person name="Rokyta D.R."/>
        </authorList>
    </citation>
    <scope>NUCLEOTIDE SEQUENCE [LARGE SCALE GENOMIC DNA]</scope>
    <source>
        <strain evidence="1">DRR0105</strain>
    </source>
</reference>
<evidence type="ECO:0000313" key="2">
    <source>
        <dbReference type="Proteomes" id="UP001474421"/>
    </source>
</evidence>
<organism evidence="1 2">
    <name type="scientific">Crotalus adamanteus</name>
    <name type="common">Eastern diamondback rattlesnake</name>
    <dbReference type="NCBI Taxonomy" id="8729"/>
    <lineage>
        <taxon>Eukaryota</taxon>
        <taxon>Metazoa</taxon>
        <taxon>Chordata</taxon>
        <taxon>Craniata</taxon>
        <taxon>Vertebrata</taxon>
        <taxon>Euteleostomi</taxon>
        <taxon>Lepidosauria</taxon>
        <taxon>Squamata</taxon>
        <taxon>Bifurcata</taxon>
        <taxon>Unidentata</taxon>
        <taxon>Episquamata</taxon>
        <taxon>Toxicofera</taxon>
        <taxon>Serpentes</taxon>
        <taxon>Colubroidea</taxon>
        <taxon>Viperidae</taxon>
        <taxon>Crotalinae</taxon>
        <taxon>Crotalus</taxon>
    </lineage>
</organism>
<dbReference type="Proteomes" id="UP001474421">
    <property type="component" value="Unassembled WGS sequence"/>
</dbReference>
<keyword evidence="2" id="KW-1185">Reference proteome</keyword>
<gene>
    <name evidence="1" type="ORF">NXF25_020186</name>
</gene>
<dbReference type="AlphaFoldDB" id="A0AAW1B477"/>
<accession>A0AAW1B477</accession>
<dbReference type="EMBL" id="JAOTOJ010000008">
    <property type="protein sequence ID" value="KAK9396825.1"/>
    <property type="molecule type" value="Genomic_DNA"/>
</dbReference>
<dbReference type="PANTHER" id="PTHR47331">
    <property type="entry name" value="PHD-TYPE DOMAIN-CONTAINING PROTEIN"/>
    <property type="match status" value="1"/>
</dbReference>
<proteinExistence type="predicted"/>
<dbReference type="PANTHER" id="PTHR47331:SF6">
    <property type="entry name" value="DOUBLECORTIN DOMAIN-CONTAINING PROTEIN"/>
    <property type="match status" value="1"/>
</dbReference>
<comment type="caution">
    <text evidence="1">The sequence shown here is derived from an EMBL/GenBank/DDBJ whole genome shotgun (WGS) entry which is preliminary data.</text>
</comment>
<name>A0AAW1B477_CROAD</name>